<sequence>MASSTASISPSSEHVENKIAPHHTISSRRIWRSKKRKTVVDEFESRNSVGVSSDSDDSDSDDNDDSDSFDSDSDDSESEWKIVDEDKHEDKHDVEPEFEAESRYFKRNSYDVFTLYIDLIGYQKSAFLPR</sequence>
<comment type="caution">
    <text evidence="2">The sequence shown here is derived from an EMBL/GenBank/DDBJ whole genome shotgun (WGS) entry which is preliminary data.</text>
</comment>
<evidence type="ECO:0000313" key="2">
    <source>
        <dbReference type="EMBL" id="KAJ7394521.1"/>
    </source>
</evidence>
<feature type="compositionally biased region" description="Basic residues" evidence="1">
    <location>
        <begin position="25"/>
        <end position="37"/>
    </location>
</feature>
<dbReference type="EMBL" id="MU825396">
    <property type="protein sequence ID" value="KAJ7394521.1"/>
    <property type="molecule type" value="Genomic_DNA"/>
</dbReference>
<evidence type="ECO:0000256" key="1">
    <source>
        <dbReference type="SAM" id="MobiDB-lite"/>
    </source>
</evidence>
<dbReference type="Proteomes" id="UP001163046">
    <property type="component" value="Unassembled WGS sequence"/>
</dbReference>
<protein>
    <submittedName>
        <fullName evidence="2">Uncharacterized protein</fullName>
    </submittedName>
</protein>
<name>A0A9X0A6T8_9CNID</name>
<organism evidence="2 3">
    <name type="scientific">Desmophyllum pertusum</name>
    <dbReference type="NCBI Taxonomy" id="174260"/>
    <lineage>
        <taxon>Eukaryota</taxon>
        <taxon>Metazoa</taxon>
        <taxon>Cnidaria</taxon>
        <taxon>Anthozoa</taxon>
        <taxon>Hexacorallia</taxon>
        <taxon>Scleractinia</taxon>
        <taxon>Caryophylliina</taxon>
        <taxon>Caryophylliidae</taxon>
        <taxon>Desmophyllum</taxon>
    </lineage>
</organism>
<feature type="compositionally biased region" description="Basic and acidic residues" evidence="1">
    <location>
        <begin position="78"/>
        <end position="99"/>
    </location>
</feature>
<dbReference type="AlphaFoldDB" id="A0A9X0A6T8"/>
<feature type="compositionally biased region" description="Low complexity" evidence="1">
    <location>
        <begin position="1"/>
        <end position="12"/>
    </location>
</feature>
<gene>
    <name evidence="2" type="ORF">OS493_000336</name>
</gene>
<reference evidence="2" key="1">
    <citation type="submission" date="2023-01" db="EMBL/GenBank/DDBJ databases">
        <title>Genome assembly of the deep-sea coral Lophelia pertusa.</title>
        <authorList>
            <person name="Herrera S."/>
            <person name="Cordes E."/>
        </authorList>
    </citation>
    <scope>NUCLEOTIDE SEQUENCE</scope>
    <source>
        <strain evidence="2">USNM1676648</strain>
        <tissue evidence="2">Polyp</tissue>
    </source>
</reference>
<feature type="region of interest" description="Disordered" evidence="1">
    <location>
        <begin position="1"/>
        <end position="99"/>
    </location>
</feature>
<keyword evidence="3" id="KW-1185">Reference proteome</keyword>
<feature type="compositionally biased region" description="Acidic residues" evidence="1">
    <location>
        <begin position="54"/>
        <end position="77"/>
    </location>
</feature>
<accession>A0A9X0A6T8</accession>
<proteinExistence type="predicted"/>
<evidence type="ECO:0000313" key="3">
    <source>
        <dbReference type="Proteomes" id="UP001163046"/>
    </source>
</evidence>